<feature type="region of interest" description="Disordered" evidence="1">
    <location>
        <begin position="1"/>
        <end position="22"/>
    </location>
</feature>
<feature type="compositionally biased region" description="Polar residues" evidence="1">
    <location>
        <begin position="1"/>
        <end position="15"/>
    </location>
</feature>
<evidence type="ECO:0000256" key="1">
    <source>
        <dbReference type="SAM" id="MobiDB-lite"/>
    </source>
</evidence>
<evidence type="ECO:0000313" key="2">
    <source>
        <dbReference type="EMBL" id="GBL88477.1"/>
    </source>
</evidence>
<keyword evidence="3" id="KW-1185">Reference proteome</keyword>
<reference evidence="2 3" key="1">
    <citation type="journal article" date="2019" name="Sci. Rep.">
        <title>Orb-weaving spider Araneus ventricosus genome elucidates the spidroin gene catalogue.</title>
        <authorList>
            <person name="Kono N."/>
            <person name="Nakamura H."/>
            <person name="Ohtoshi R."/>
            <person name="Moran D.A.P."/>
            <person name="Shinohara A."/>
            <person name="Yoshida Y."/>
            <person name="Fujiwara M."/>
            <person name="Mori M."/>
            <person name="Tomita M."/>
            <person name="Arakawa K."/>
        </authorList>
    </citation>
    <scope>NUCLEOTIDE SEQUENCE [LARGE SCALE GENOMIC DNA]</scope>
</reference>
<dbReference type="AlphaFoldDB" id="A0A4Y2B9N2"/>
<dbReference type="Proteomes" id="UP000499080">
    <property type="component" value="Unassembled WGS sequence"/>
</dbReference>
<name>A0A4Y2B9N2_ARAVE</name>
<feature type="region of interest" description="Disordered" evidence="1">
    <location>
        <begin position="43"/>
        <end position="66"/>
    </location>
</feature>
<protein>
    <submittedName>
        <fullName evidence="2">Uncharacterized protein</fullName>
    </submittedName>
</protein>
<organism evidence="2 3">
    <name type="scientific">Araneus ventricosus</name>
    <name type="common">Orbweaver spider</name>
    <name type="synonym">Epeira ventricosa</name>
    <dbReference type="NCBI Taxonomy" id="182803"/>
    <lineage>
        <taxon>Eukaryota</taxon>
        <taxon>Metazoa</taxon>
        <taxon>Ecdysozoa</taxon>
        <taxon>Arthropoda</taxon>
        <taxon>Chelicerata</taxon>
        <taxon>Arachnida</taxon>
        <taxon>Araneae</taxon>
        <taxon>Araneomorphae</taxon>
        <taxon>Entelegynae</taxon>
        <taxon>Araneoidea</taxon>
        <taxon>Araneidae</taxon>
        <taxon>Araneus</taxon>
    </lineage>
</organism>
<proteinExistence type="predicted"/>
<gene>
    <name evidence="2" type="ORF">AVEN_159069_1</name>
</gene>
<sequence>MTGTTPELASPSPNFRTPPAGGRLTLYKWTAGRGSLVISSRYRSRRAPVWKPDSTEDLPDMGPDAL</sequence>
<dbReference type="EMBL" id="BGPR01000060">
    <property type="protein sequence ID" value="GBL88477.1"/>
    <property type="molecule type" value="Genomic_DNA"/>
</dbReference>
<evidence type="ECO:0000313" key="3">
    <source>
        <dbReference type="Proteomes" id="UP000499080"/>
    </source>
</evidence>
<comment type="caution">
    <text evidence="2">The sequence shown here is derived from an EMBL/GenBank/DDBJ whole genome shotgun (WGS) entry which is preliminary data.</text>
</comment>
<accession>A0A4Y2B9N2</accession>